<accession>A0A1H9V206</accession>
<protein>
    <submittedName>
        <fullName evidence="1">Uncharacterized protein</fullName>
    </submittedName>
</protein>
<sequence length="455" mass="48666">VVGTSLAPNVPLVGSFAQEVKADETTSQKVVVTKGSSAGETVGEVTITIPAHSTASAVYNDTDGKLEITVTADPGYRLVNHAREYEVSLNGEGKLDPATFDSGATVELLKEKLTVVKAANVPDGITYTIDKTELDKVDNTKATLIVKAKEGRKFVNSEQGIPKVTVGASDIGGTKIDDSTYKYEITTTLTGTEDTDKNTNVTISGGSYELLSNIKVDDSGLSGATVSVSKTSGITKDDQVTITVSPQAKCKFDESNPDNPPVKWESSEISAATIKFAKDGDKYVATFPAGSFTKDDVKIKITGTATYTDRSTEENTNSKGKPTVISKEVTSTAKVSAKAGDVYEAVKAAGFVSTELEDLATTTEEKALHVKAEITAPEPGDNDAIDRIKTKIQDDQLKLGYAFKITITRTYDYTDDGNDNPTIDTLTDLGKNVITYTITIPEDQRGKKIYKIYRV</sequence>
<keyword evidence="2" id="KW-1185">Reference proteome</keyword>
<feature type="non-terminal residue" evidence="1">
    <location>
        <position position="455"/>
    </location>
</feature>
<dbReference type="AlphaFoldDB" id="A0A1H9V206"/>
<proteinExistence type="predicted"/>
<evidence type="ECO:0000313" key="1">
    <source>
        <dbReference type="EMBL" id="SES15850.1"/>
    </source>
</evidence>
<dbReference type="EMBL" id="FOGW01000061">
    <property type="protein sequence ID" value="SES15850.1"/>
    <property type="molecule type" value="Genomic_DNA"/>
</dbReference>
<organism evidence="1 2">
    <name type="scientific">Lachnobacterium bovis</name>
    <dbReference type="NCBI Taxonomy" id="140626"/>
    <lineage>
        <taxon>Bacteria</taxon>
        <taxon>Bacillati</taxon>
        <taxon>Bacillota</taxon>
        <taxon>Clostridia</taxon>
        <taxon>Lachnospirales</taxon>
        <taxon>Lachnospiraceae</taxon>
        <taxon>Lachnobacterium</taxon>
    </lineage>
</organism>
<dbReference type="Proteomes" id="UP000182471">
    <property type="component" value="Unassembled WGS sequence"/>
</dbReference>
<feature type="non-terminal residue" evidence="1">
    <location>
        <position position="1"/>
    </location>
</feature>
<reference evidence="2" key="1">
    <citation type="submission" date="2016-10" db="EMBL/GenBank/DDBJ databases">
        <authorList>
            <person name="Varghese N."/>
            <person name="Submissions S."/>
        </authorList>
    </citation>
    <scope>NUCLEOTIDE SEQUENCE [LARGE SCALE GENOMIC DNA]</scope>
    <source>
        <strain evidence="2">S1b</strain>
    </source>
</reference>
<evidence type="ECO:0000313" key="2">
    <source>
        <dbReference type="Proteomes" id="UP000182471"/>
    </source>
</evidence>
<gene>
    <name evidence="1" type="ORF">SAMN02910429_02366</name>
</gene>
<name>A0A1H9V206_9FIRM</name>
<dbReference type="RefSeq" id="WP_177176462.1">
    <property type="nucleotide sequence ID" value="NZ_FOGW01000061.1"/>
</dbReference>